<dbReference type="Gene3D" id="3.30.450.40">
    <property type="match status" value="1"/>
</dbReference>
<dbReference type="SUPFAM" id="SSF46785">
    <property type="entry name" value="Winged helix' DNA-binding domain"/>
    <property type="match status" value="1"/>
</dbReference>
<proteinExistence type="predicted"/>
<evidence type="ECO:0000256" key="2">
    <source>
        <dbReference type="ARBA" id="ARBA00023125"/>
    </source>
</evidence>
<dbReference type="Pfam" id="PF01614">
    <property type="entry name" value="IclR_C"/>
    <property type="match status" value="1"/>
</dbReference>
<keyword evidence="2 6" id="KW-0238">DNA-binding</keyword>
<keyword evidence="7" id="KW-1185">Reference proteome</keyword>
<dbReference type="InterPro" id="IPR036390">
    <property type="entry name" value="WH_DNA-bd_sf"/>
</dbReference>
<organism evidence="6 7">
    <name type="scientific">Propionispora vibrioides</name>
    <dbReference type="NCBI Taxonomy" id="112903"/>
    <lineage>
        <taxon>Bacteria</taxon>
        <taxon>Bacillati</taxon>
        <taxon>Bacillota</taxon>
        <taxon>Negativicutes</taxon>
        <taxon>Selenomonadales</taxon>
        <taxon>Sporomusaceae</taxon>
        <taxon>Propionispora</taxon>
    </lineage>
</organism>
<dbReference type="STRING" id="112903.SAMN04490178_1148"/>
<dbReference type="InterPro" id="IPR050707">
    <property type="entry name" value="HTH_MetabolicPath_Reg"/>
</dbReference>
<dbReference type="GO" id="GO:0045892">
    <property type="term" value="P:negative regulation of DNA-templated transcription"/>
    <property type="evidence" value="ECO:0007669"/>
    <property type="project" value="TreeGrafter"/>
</dbReference>
<sequence>MKTIQSIDRAMLILEYIAQHNNTCTLTDISTALELKLPTLHGFLVTLEAWNVVSKNGNKYSLGGKLFELGKVFESHLSVQAILHPYLEQLAAEFDETIYLAIPSNKKLLYIDEVESKHPLRLSSIVGTTEAYETSAIGMAVLANLPEAFWQETAAQSGMELELLQSKLLDIQKKGYYIHRKPNCDCYCIAVALSGIHHTTIGISMFIPAYRYTEELAQKVIDVMVKMRGRIRAEWKR</sequence>
<accession>A0A1H8W3V1</accession>
<dbReference type="InterPro" id="IPR029016">
    <property type="entry name" value="GAF-like_dom_sf"/>
</dbReference>
<evidence type="ECO:0000256" key="1">
    <source>
        <dbReference type="ARBA" id="ARBA00023015"/>
    </source>
</evidence>
<evidence type="ECO:0000313" key="7">
    <source>
        <dbReference type="Proteomes" id="UP000198847"/>
    </source>
</evidence>
<keyword evidence="3" id="KW-0804">Transcription</keyword>
<dbReference type="Gene3D" id="1.10.10.10">
    <property type="entry name" value="Winged helix-like DNA-binding domain superfamily/Winged helix DNA-binding domain"/>
    <property type="match status" value="1"/>
</dbReference>
<dbReference type="SUPFAM" id="SSF55781">
    <property type="entry name" value="GAF domain-like"/>
    <property type="match status" value="1"/>
</dbReference>
<evidence type="ECO:0000259" key="4">
    <source>
        <dbReference type="PROSITE" id="PS51077"/>
    </source>
</evidence>
<dbReference type="OrthoDB" id="9791752at2"/>
<dbReference type="InterPro" id="IPR014757">
    <property type="entry name" value="Tscrpt_reg_IclR_C"/>
</dbReference>
<dbReference type="GO" id="GO:0003677">
    <property type="term" value="F:DNA binding"/>
    <property type="evidence" value="ECO:0007669"/>
    <property type="project" value="UniProtKB-KW"/>
</dbReference>
<keyword evidence="1" id="KW-0805">Transcription regulation</keyword>
<reference evidence="6 7" key="1">
    <citation type="submission" date="2016-10" db="EMBL/GenBank/DDBJ databases">
        <authorList>
            <person name="de Groot N.N."/>
        </authorList>
    </citation>
    <scope>NUCLEOTIDE SEQUENCE [LARGE SCALE GENOMIC DNA]</scope>
    <source>
        <strain evidence="6 7">DSM 13305</strain>
    </source>
</reference>
<protein>
    <submittedName>
        <fullName evidence="6">DNA-binding transcriptional regulator, IclR family</fullName>
    </submittedName>
</protein>
<dbReference type="InterPro" id="IPR036388">
    <property type="entry name" value="WH-like_DNA-bd_sf"/>
</dbReference>
<gene>
    <name evidence="6" type="ORF">SAMN04490178_1148</name>
</gene>
<evidence type="ECO:0000259" key="5">
    <source>
        <dbReference type="PROSITE" id="PS51078"/>
    </source>
</evidence>
<evidence type="ECO:0000256" key="3">
    <source>
        <dbReference type="ARBA" id="ARBA00023163"/>
    </source>
</evidence>
<dbReference type="EMBL" id="FODY01000014">
    <property type="protein sequence ID" value="SEP22316.1"/>
    <property type="molecule type" value="Genomic_DNA"/>
</dbReference>
<dbReference type="GO" id="GO:0003700">
    <property type="term" value="F:DNA-binding transcription factor activity"/>
    <property type="evidence" value="ECO:0007669"/>
    <property type="project" value="TreeGrafter"/>
</dbReference>
<dbReference type="PROSITE" id="PS51077">
    <property type="entry name" value="HTH_ICLR"/>
    <property type="match status" value="1"/>
</dbReference>
<dbReference type="Pfam" id="PF09339">
    <property type="entry name" value="HTH_IclR"/>
    <property type="match status" value="1"/>
</dbReference>
<dbReference type="AlphaFoldDB" id="A0A1H8W3V1"/>
<dbReference type="PROSITE" id="PS51078">
    <property type="entry name" value="ICLR_ED"/>
    <property type="match status" value="1"/>
</dbReference>
<evidence type="ECO:0000313" key="6">
    <source>
        <dbReference type="EMBL" id="SEP22316.1"/>
    </source>
</evidence>
<dbReference type="PANTHER" id="PTHR30136:SF24">
    <property type="entry name" value="HTH-TYPE TRANSCRIPTIONAL REPRESSOR ALLR"/>
    <property type="match status" value="1"/>
</dbReference>
<name>A0A1H8W3V1_9FIRM</name>
<dbReference type="SMART" id="SM00346">
    <property type="entry name" value="HTH_ICLR"/>
    <property type="match status" value="1"/>
</dbReference>
<dbReference type="PANTHER" id="PTHR30136">
    <property type="entry name" value="HELIX-TURN-HELIX TRANSCRIPTIONAL REGULATOR, ICLR FAMILY"/>
    <property type="match status" value="1"/>
</dbReference>
<feature type="domain" description="HTH iclR-type" evidence="4">
    <location>
        <begin position="4"/>
        <end position="64"/>
    </location>
</feature>
<dbReference type="Proteomes" id="UP000198847">
    <property type="component" value="Unassembled WGS sequence"/>
</dbReference>
<feature type="domain" description="IclR-ED" evidence="5">
    <location>
        <begin position="65"/>
        <end position="237"/>
    </location>
</feature>
<dbReference type="RefSeq" id="WP_091747582.1">
    <property type="nucleotide sequence ID" value="NZ_FODY01000014.1"/>
</dbReference>
<dbReference type="InterPro" id="IPR005471">
    <property type="entry name" value="Tscrpt_reg_IclR_N"/>
</dbReference>